<keyword evidence="12" id="KW-1185">Reference proteome</keyword>
<dbReference type="InterPro" id="IPR001094">
    <property type="entry name" value="Flavdoxin-like"/>
</dbReference>
<dbReference type="InterPro" id="IPR001433">
    <property type="entry name" value="OxRdtase_FAD/NAD-bd"/>
</dbReference>
<dbReference type="InterPro" id="IPR017938">
    <property type="entry name" value="Riboflavin_synthase-like_b-brl"/>
</dbReference>
<comment type="cofactor">
    <cofactor evidence="1">
        <name>FMN</name>
        <dbReference type="ChEBI" id="CHEBI:58210"/>
    </cofactor>
</comment>
<evidence type="ECO:0000256" key="4">
    <source>
        <dbReference type="ARBA" id="ARBA00022643"/>
    </source>
</evidence>
<sequence>MLADLGEYDYDDLRALPPDTLAFFILATYGEGEPTDNAVNFYDTLQELADEDKPLSSMRYVVFGLGNDNYANYNAVARKVNARLASLGATRASKVGEGNNATGMMEDHFMAWKKEVWMEIREYYELEESTAIYHPHLAITESPSAINDSIYLGELNKCQLKDRQDSPFSSQNPFLATIDRNCLHPVNPGKGVDCILQVFGLKEKRNTVINIQSLDPTMKNPIPTPTTYDAAFRYYLDICAPMSRQLLTSLAHFAPDKDTKSELHRLGKDKDAFHQEIISKYYSTGYFLQSITNKYFYNIPFSLLLENIARLQPRFYSISSSAQSQPRQLSITTIVDSVQVLGSQRTFKGLTTNYLYALKCAQNKELAYNNLNYDIGGPCTKYCDFKIPIYVRHSNFRLPSDTSRPIIIVGPGTGIAPFRTFIQERVNISLRNTHVGESLLFFGCRNRRDDFLYEEELTESDPRNRLRVIVAFSRETEKKVYIQHKLHESAVLVNQLVDQGTYIYICGDGARIAREVKAELGHIIAEQRGMAREEEDRVIKSIKDQGRYQKDIW</sequence>
<proteinExistence type="predicted"/>
<keyword evidence="6" id="KW-0521">NADP</keyword>
<dbReference type="SUPFAM" id="SSF52343">
    <property type="entry name" value="Ferredoxin reductase-like, C-terminal NADP-linked domain"/>
    <property type="match status" value="1"/>
</dbReference>
<evidence type="ECO:0000256" key="6">
    <source>
        <dbReference type="ARBA" id="ARBA00022857"/>
    </source>
</evidence>
<evidence type="ECO:0000256" key="2">
    <source>
        <dbReference type="ARBA" id="ARBA00001974"/>
    </source>
</evidence>
<name>A0ABQ6WLE6_9EURO</name>
<dbReference type="EC" id="1.6.2.4" evidence="8"/>
<dbReference type="Gene3D" id="3.40.50.80">
    <property type="entry name" value="Nucleotide-binding domain of ferredoxin-NADP reductase (FNR) module"/>
    <property type="match status" value="1"/>
</dbReference>
<evidence type="ECO:0000256" key="8">
    <source>
        <dbReference type="ARBA" id="ARBA00023797"/>
    </source>
</evidence>
<evidence type="ECO:0000256" key="3">
    <source>
        <dbReference type="ARBA" id="ARBA00022630"/>
    </source>
</evidence>
<dbReference type="Pfam" id="PF00258">
    <property type="entry name" value="Flavodoxin_1"/>
    <property type="match status" value="1"/>
</dbReference>
<dbReference type="InterPro" id="IPR003097">
    <property type="entry name" value="CysJ-like_FAD-binding"/>
</dbReference>
<comment type="cofactor">
    <cofactor evidence="2">
        <name>FAD</name>
        <dbReference type="ChEBI" id="CHEBI:57692"/>
    </cofactor>
</comment>
<protein>
    <recommendedName>
        <fullName evidence="8">NADPH--hemoprotein reductase</fullName>
        <ecNumber evidence="8">1.6.2.4</ecNumber>
    </recommendedName>
</protein>
<dbReference type="InterPro" id="IPR001709">
    <property type="entry name" value="Flavoprot_Pyr_Nucl_cyt_Rdtase"/>
</dbReference>
<dbReference type="Gene3D" id="2.40.30.10">
    <property type="entry name" value="Translation factors"/>
    <property type="match status" value="1"/>
</dbReference>
<organism evidence="11 12">
    <name type="scientific">Aspergillus pseudocaelatus</name>
    <dbReference type="NCBI Taxonomy" id="1825620"/>
    <lineage>
        <taxon>Eukaryota</taxon>
        <taxon>Fungi</taxon>
        <taxon>Dikarya</taxon>
        <taxon>Ascomycota</taxon>
        <taxon>Pezizomycotina</taxon>
        <taxon>Eurotiomycetes</taxon>
        <taxon>Eurotiomycetidae</taxon>
        <taxon>Eurotiales</taxon>
        <taxon>Aspergillaceae</taxon>
        <taxon>Aspergillus</taxon>
        <taxon>Aspergillus subgen. Circumdati</taxon>
    </lineage>
</organism>
<dbReference type="PROSITE" id="PS50902">
    <property type="entry name" value="FLAVODOXIN_LIKE"/>
    <property type="match status" value="1"/>
</dbReference>
<reference evidence="11 12" key="1">
    <citation type="submission" date="2019-04" db="EMBL/GenBank/DDBJ databases">
        <authorList>
            <consortium name="DOE Joint Genome Institute"/>
            <person name="Mondo S."/>
            <person name="Kjaerbolling I."/>
            <person name="Vesth T."/>
            <person name="Frisvad J.C."/>
            <person name="Nybo J.L."/>
            <person name="Theobald S."/>
            <person name="Kildgaard S."/>
            <person name="Isbrandt T."/>
            <person name="Kuo A."/>
            <person name="Sato A."/>
            <person name="Lyhne E.K."/>
            <person name="Kogle M.E."/>
            <person name="Wiebenga A."/>
            <person name="Kun R.S."/>
            <person name="Lubbers R.J."/>
            <person name="Makela M.R."/>
            <person name="Barry K."/>
            <person name="Chovatia M."/>
            <person name="Clum A."/>
            <person name="Daum C."/>
            <person name="Haridas S."/>
            <person name="He G."/>
            <person name="LaButti K."/>
            <person name="Lipzen A."/>
            <person name="Riley R."/>
            <person name="Salamov A."/>
            <person name="Simmons B.A."/>
            <person name="Magnuson J.K."/>
            <person name="Henrissat B."/>
            <person name="Mortensen U.H."/>
            <person name="Larsen T.O."/>
            <person name="Devries R.P."/>
            <person name="Grigoriev I.V."/>
            <person name="Machida M."/>
            <person name="Baker S.E."/>
            <person name="Andersen M.R."/>
            <person name="Cantor M.N."/>
            <person name="Hua S.X."/>
        </authorList>
    </citation>
    <scope>NUCLEOTIDE SEQUENCE [LARGE SCALE GENOMIC DNA]</scope>
    <source>
        <strain evidence="11 12">CBS 117616</strain>
    </source>
</reference>
<feature type="domain" description="Flavodoxin-like" evidence="10">
    <location>
        <begin position="1"/>
        <end position="117"/>
    </location>
</feature>
<dbReference type="PANTHER" id="PTHR19384">
    <property type="entry name" value="NITRIC OXIDE SYNTHASE-RELATED"/>
    <property type="match status" value="1"/>
</dbReference>
<gene>
    <name evidence="11" type="ORF">BDV36DRAFT_284532</name>
</gene>
<evidence type="ECO:0000256" key="5">
    <source>
        <dbReference type="ARBA" id="ARBA00022827"/>
    </source>
</evidence>
<dbReference type="SUPFAM" id="SSF52218">
    <property type="entry name" value="Flavoproteins"/>
    <property type="match status" value="1"/>
</dbReference>
<evidence type="ECO:0000256" key="1">
    <source>
        <dbReference type="ARBA" id="ARBA00001917"/>
    </source>
</evidence>
<dbReference type="Pfam" id="PF00175">
    <property type="entry name" value="NAD_binding_1"/>
    <property type="match status" value="1"/>
</dbReference>
<comment type="catalytic activity">
    <reaction evidence="9">
        <text>2 oxidized [cytochrome P450] + NADPH = 2 reduced [cytochrome P450] + NADP(+) + H(+)</text>
        <dbReference type="Rhea" id="RHEA:24040"/>
        <dbReference type="Rhea" id="RHEA-COMP:14627"/>
        <dbReference type="Rhea" id="RHEA-COMP:14628"/>
        <dbReference type="ChEBI" id="CHEBI:15378"/>
        <dbReference type="ChEBI" id="CHEBI:55376"/>
        <dbReference type="ChEBI" id="CHEBI:57783"/>
        <dbReference type="ChEBI" id="CHEBI:58349"/>
        <dbReference type="ChEBI" id="CHEBI:60344"/>
        <dbReference type="EC" id="1.6.2.4"/>
    </reaction>
</comment>
<dbReference type="PANTHER" id="PTHR19384:SF17">
    <property type="entry name" value="NADPH--CYTOCHROME P450 REDUCTASE"/>
    <property type="match status" value="1"/>
</dbReference>
<accession>A0ABQ6WLE6</accession>
<keyword evidence="4" id="KW-0288">FMN</keyword>
<dbReference type="PRINTS" id="PR00371">
    <property type="entry name" value="FPNCR"/>
</dbReference>
<dbReference type="PRINTS" id="PR00369">
    <property type="entry name" value="FLAVODOXIN"/>
</dbReference>
<dbReference type="InterPro" id="IPR023173">
    <property type="entry name" value="NADPH_Cyt_P450_Rdtase_alpha"/>
</dbReference>
<keyword evidence="5" id="KW-0274">FAD</keyword>
<dbReference type="Proteomes" id="UP000325395">
    <property type="component" value="Unassembled WGS sequence"/>
</dbReference>
<keyword evidence="3" id="KW-0285">Flavoprotein</keyword>
<dbReference type="SUPFAM" id="SSF63380">
    <property type="entry name" value="Riboflavin synthase domain-like"/>
    <property type="match status" value="1"/>
</dbReference>
<dbReference type="Gene3D" id="3.40.50.360">
    <property type="match status" value="1"/>
</dbReference>
<evidence type="ECO:0000256" key="9">
    <source>
        <dbReference type="ARBA" id="ARBA00049342"/>
    </source>
</evidence>
<evidence type="ECO:0000259" key="10">
    <source>
        <dbReference type="PROSITE" id="PS50902"/>
    </source>
</evidence>
<evidence type="ECO:0000256" key="7">
    <source>
        <dbReference type="ARBA" id="ARBA00023002"/>
    </source>
</evidence>
<keyword evidence="7" id="KW-0560">Oxidoreductase</keyword>
<dbReference type="Pfam" id="PF00667">
    <property type="entry name" value="FAD_binding_1"/>
    <property type="match status" value="1"/>
</dbReference>
<dbReference type="Gene3D" id="1.20.990.10">
    <property type="entry name" value="NADPH-cytochrome p450 Reductase, Chain A, domain 3"/>
    <property type="match status" value="1"/>
</dbReference>
<dbReference type="InterPro" id="IPR039261">
    <property type="entry name" value="FNR_nucleotide-bd"/>
</dbReference>
<dbReference type="InterPro" id="IPR008254">
    <property type="entry name" value="Flavodoxin/NO_synth"/>
</dbReference>
<dbReference type="EMBL" id="ML735752">
    <property type="protein sequence ID" value="KAE8416386.1"/>
    <property type="molecule type" value="Genomic_DNA"/>
</dbReference>
<evidence type="ECO:0000313" key="12">
    <source>
        <dbReference type="Proteomes" id="UP000325395"/>
    </source>
</evidence>
<dbReference type="InterPro" id="IPR029039">
    <property type="entry name" value="Flavoprotein-like_sf"/>
</dbReference>
<evidence type="ECO:0000313" key="11">
    <source>
        <dbReference type="EMBL" id="KAE8416386.1"/>
    </source>
</evidence>